<keyword evidence="1" id="KW-0812">Transmembrane</keyword>
<keyword evidence="3" id="KW-1185">Reference proteome</keyword>
<dbReference type="RefSeq" id="WP_390211052.1">
    <property type="nucleotide sequence ID" value="NZ_JBHLXJ010000007.1"/>
</dbReference>
<keyword evidence="1" id="KW-0472">Membrane</keyword>
<evidence type="ECO:0008006" key="4">
    <source>
        <dbReference type="Google" id="ProtNLM"/>
    </source>
</evidence>
<proteinExistence type="predicted"/>
<reference evidence="2 3" key="1">
    <citation type="submission" date="2024-09" db="EMBL/GenBank/DDBJ databases">
        <authorList>
            <person name="Sun Q."/>
            <person name="Mori K."/>
        </authorList>
    </citation>
    <scope>NUCLEOTIDE SEQUENCE [LARGE SCALE GENOMIC DNA]</scope>
    <source>
        <strain evidence="2 3">CCM 8677</strain>
    </source>
</reference>
<comment type="caution">
    <text evidence="2">The sequence shown here is derived from an EMBL/GenBank/DDBJ whole genome shotgun (WGS) entry which is preliminary data.</text>
</comment>
<feature type="transmembrane region" description="Helical" evidence="1">
    <location>
        <begin position="57"/>
        <end position="74"/>
    </location>
</feature>
<keyword evidence="1" id="KW-1133">Transmembrane helix</keyword>
<dbReference type="Proteomes" id="UP001589844">
    <property type="component" value="Unassembled WGS sequence"/>
</dbReference>
<protein>
    <recommendedName>
        <fullName evidence="4">DUF3618 domain-containing protein</fullName>
    </recommendedName>
</protein>
<gene>
    <name evidence="2" type="ORF">ACFFJH_06450</name>
</gene>
<evidence type="ECO:0000313" key="3">
    <source>
        <dbReference type="Proteomes" id="UP001589844"/>
    </source>
</evidence>
<dbReference type="EMBL" id="JBHLXJ010000007">
    <property type="protein sequence ID" value="MFC0349439.1"/>
    <property type="molecule type" value="Genomic_DNA"/>
</dbReference>
<accession>A0ABV6IEY8</accession>
<evidence type="ECO:0000313" key="2">
    <source>
        <dbReference type="EMBL" id="MFC0349439.1"/>
    </source>
</evidence>
<organism evidence="2 3">
    <name type="scientific">Undibacterium danionis</name>
    <dbReference type="NCBI Taxonomy" id="1812100"/>
    <lineage>
        <taxon>Bacteria</taxon>
        <taxon>Pseudomonadati</taxon>
        <taxon>Pseudomonadota</taxon>
        <taxon>Betaproteobacteria</taxon>
        <taxon>Burkholderiales</taxon>
        <taxon>Oxalobacteraceae</taxon>
        <taxon>Undibacterium</taxon>
    </lineage>
</organism>
<name>A0ABV6IEY8_9BURK</name>
<sequence>MRTNTSISAQQRIQLLQLRCELERKQLQLHVLEIRQACGIVDTLSAASNKLKHSPRLALLVGLVSSAGLGIFLSRRESSVAFLKTGITLWRTWQRYAPLVAQVREHFKESASNDNEQ</sequence>
<evidence type="ECO:0000256" key="1">
    <source>
        <dbReference type="SAM" id="Phobius"/>
    </source>
</evidence>